<keyword evidence="2" id="KW-0489">Methyltransferase</keyword>
<dbReference type="Pfam" id="PF08241">
    <property type="entry name" value="Methyltransf_11"/>
    <property type="match status" value="1"/>
</dbReference>
<dbReference type="AlphaFoldDB" id="A0A2W4RM01"/>
<evidence type="ECO:0000259" key="1">
    <source>
        <dbReference type="Pfam" id="PF08241"/>
    </source>
</evidence>
<comment type="caution">
    <text evidence="2">The sequence shown here is derived from an EMBL/GenBank/DDBJ whole genome shotgun (WGS) entry which is preliminary data.</text>
</comment>
<dbReference type="CDD" id="cd02440">
    <property type="entry name" value="AdoMet_MTases"/>
    <property type="match status" value="1"/>
</dbReference>
<dbReference type="Proteomes" id="UP000249396">
    <property type="component" value="Unassembled WGS sequence"/>
</dbReference>
<dbReference type="Gene3D" id="3.40.50.150">
    <property type="entry name" value="Vaccinia Virus protein VP39"/>
    <property type="match status" value="1"/>
</dbReference>
<proteinExistence type="predicted"/>
<gene>
    <name evidence="2" type="ORF">DM484_03405</name>
</gene>
<name>A0A2W4RM01_9GAMM</name>
<dbReference type="GO" id="GO:0032259">
    <property type="term" value="P:methylation"/>
    <property type="evidence" value="ECO:0007669"/>
    <property type="project" value="UniProtKB-KW"/>
</dbReference>
<dbReference type="EMBL" id="QJPH01000167">
    <property type="protein sequence ID" value="PZN84033.1"/>
    <property type="molecule type" value="Genomic_DNA"/>
</dbReference>
<keyword evidence="2" id="KW-0808">Transferase</keyword>
<dbReference type="InterPro" id="IPR029063">
    <property type="entry name" value="SAM-dependent_MTases_sf"/>
</dbReference>
<evidence type="ECO:0000313" key="3">
    <source>
        <dbReference type="Proteomes" id="UP000249396"/>
    </source>
</evidence>
<organism evidence="2 3">
    <name type="scientific">Candidatus Methylumidiphilus alinenensis</name>
    <dbReference type="NCBI Taxonomy" id="2202197"/>
    <lineage>
        <taxon>Bacteria</taxon>
        <taxon>Pseudomonadati</taxon>
        <taxon>Pseudomonadota</taxon>
        <taxon>Gammaproteobacteria</taxon>
        <taxon>Methylococcales</taxon>
        <taxon>Candidatus Methylumidiphilus</taxon>
    </lineage>
</organism>
<protein>
    <submittedName>
        <fullName evidence="2">Class I SAM-dependent methyltransferase</fullName>
    </submittedName>
</protein>
<dbReference type="SUPFAM" id="SSF53335">
    <property type="entry name" value="S-adenosyl-L-methionine-dependent methyltransferases"/>
    <property type="match status" value="1"/>
</dbReference>
<dbReference type="GO" id="GO:0008757">
    <property type="term" value="F:S-adenosylmethionine-dependent methyltransferase activity"/>
    <property type="evidence" value="ECO:0007669"/>
    <property type="project" value="InterPro"/>
</dbReference>
<dbReference type="InterPro" id="IPR013216">
    <property type="entry name" value="Methyltransf_11"/>
</dbReference>
<accession>A0A2W4RM01</accession>
<dbReference type="PANTHER" id="PTHR43591">
    <property type="entry name" value="METHYLTRANSFERASE"/>
    <property type="match status" value="1"/>
</dbReference>
<evidence type="ECO:0000313" key="2">
    <source>
        <dbReference type="EMBL" id="PZN84033.1"/>
    </source>
</evidence>
<feature type="domain" description="Methyltransferase type 11" evidence="1">
    <location>
        <begin position="40"/>
        <end position="131"/>
    </location>
</feature>
<sequence>MTVFQDLLKAYIPTESSGQASSRHMADKVLQEGPMPQKVLDLGCGDGVSFYYFAEVAPSAEWTGIDIEPSEIVAGRIGDKGKYLVYDGTHIPFEDNAFDLIFSNQVFEHVRYPATVLQEARRVLKPGHYFVGSTSNLEPYHAHSLWNYTPYGFSLLVEEAGLELLELRPRVDAFTMLLARVLGNPTFMYRWWEKESPVNRLIGLAGRIKGKDHAWINATKLLFCGQFVFLIRKPAD</sequence>
<reference evidence="2 3" key="1">
    <citation type="journal article" date="2018" name="Aquat. Microb. Ecol.">
        <title>Gammaproteobacterial methanotrophs dominate.</title>
        <authorList>
            <person name="Rissanen A.J."/>
            <person name="Saarenheimo J."/>
            <person name="Tiirola M."/>
            <person name="Peura S."/>
            <person name="Aalto S.L."/>
            <person name="Karvinen A."/>
            <person name="Nykanen H."/>
        </authorList>
    </citation>
    <scope>NUCLEOTIDE SEQUENCE [LARGE SCALE GENOMIC DNA]</scope>
    <source>
        <strain evidence="2">AMbin10</strain>
    </source>
</reference>